<protein>
    <submittedName>
        <fullName evidence="1">Uncharacterized protein</fullName>
    </submittedName>
</protein>
<gene>
    <name evidence="1" type="ORF">PXEA_LOCUS5924</name>
</gene>
<accession>A0A3S5A1J6</accession>
<sequence>MSSSSDDVHHMLDENPARFQPKRVSMSCGLRKPERRIYAKRLRYNAIHPSSSGEIDIRIYFHPLSYEMEVFPIILLVLL</sequence>
<dbReference type="AlphaFoldDB" id="A0A3S5A1J6"/>
<organism evidence="1 2">
    <name type="scientific">Protopolystoma xenopodis</name>
    <dbReference type="NCBI Taxonomy" id="117903"/>
    <lineage>
        <taxon>Eukaryota</taxon>
        <taxon>Metazoa</taxon>
        <taxon>Spiralia</taxon>
        <taxon>Lophotrochozoa</taxon>
        <taxon>Platyhelminthes</taxon>
        <taxon>Monogenea</taxon>
        <taxon>Polyopisthocotylea</taxon>
        <taxon>Polystomatidea</taxon>
        <taxon>Polystomatidae</taxon>
        <taxon>Protopolystoma</taxon>
    </lineage>
</organism>
<comment type="caution">
    <text evidence="1">The sequence shown here is derived from an EMBL/GenBank/DDBJ whole genome shotgun (WGS) entry which is preliminary data.</text>
</comment>
<dbReference type="EMBL" id="CAAALY010014886">
    <property type="protein sequence ID" value="VEL12484.1"/>
    <property type="molecule type" value="Genomic_DNA"/>
</dbReference>
<keyword evidence="2" id="KW-1185">Reference proteome</keyword>
<evidence type="ECO:0000313" key="1">
    <source>
        <dbReference type="EMBL" id="VEL12484.1"/>
    </source>
</evidence>
<dbReference type="Proteomes" id="UP000784294">
    <property type="component" value="Unassembled WGS sequence"/>
</dbReference>
<proteinExistence type="predicted"/>
<evidence type="ECO:0000313" key="2">
    <source>
        <dbReference type="Proteomes" id="UP000784294"/>
    </source>
</evidence>
<name>A0A3S5A1J6_9PLAT</name>
<reference evidence="1" key="1">
    <citation type="submission" date="2018-11" db="EMBL/GenBank/DDBJ databases">
        <authorList>
            <consortium name="Pathogen Informatics"/>
        </authorList>
    </citation>
    <scope>NUCLEOTIDE SEQUENCE</scope>
</reference>